<feature type="chain" id="PRO_5045535944" description="GerMN domain-containing protein" evidence="2">
    <location>
        <begin position="37"/>
        <end position="212"/>
    </location>
</feature>
<evidence type="ECO:0000256" key="2">
    <source>
        <dbReference type="SAM" id="SignalP"/>
    </source>
</evidence>
<dbReference type="EMBL" id="JBHSYM010000060">
    <property type="protein sequence ID" value="MFC7015168.1"/>
    <property type="molecule type" value="Genomic_DNA"/>
</dbReference>
<evidence type="ECO:0008006" key="5">
    <source>
        <dbReference type="Google" id="ProtNLM"/>
    </source>
</evidence>
<evidence type="ECO:0000313" key="4">
    <source>
        <dbReference type="Proteomes" id="UP001596409"/>
    </source>
</evidence>
<reference evidence="4" key="1">
    <citation type="journal article" date="2019" name="Int. J. Syst. Evol. Microbiol.">
        <title>The Global Catalogue of Microorganisms (GCM) 10K type strain sequencing project: providing services to taxonomists for standard genome sequencing and annotation.</title>
        <authorList>
            <consortium name="The Broad Institute Genomics Platform"/>
            <consortium name="The Broad Institute Genome Sequencing Center for Infectious Disease"/>
            <person name="Wu L."/>
            <person name="Ma J."/>
        </authorList>
    </citation>
    <scope>NUCLEOTIDE SEQUENCE [LARGE SCALE GENOMIC DNA]</scope>
    <source>
        <strain evidence="4">JCM 4855</strain>
    </source>
</reference>
<proteinExistence type="predicted"/>
<dbReference type="Proteomes" id="UP001596409">
    <property type="component" value="Unassembled WGS sequence"/>
</dbReference>
<evidence type="ECO:0000256" key="1">
    <source>
        <dbReference type="SAM" id="MobiDB-lite"/>
    </source>
</evidence>
<protein>
    <recommendedName>
        <fullName evidence="5">GerMN domain-containing protein</fullName>
    </recommendedName>
</protein>
<keyword evidence="4" id="KW-1185">Reference proteome</keyword>
<feature type="compositionally biased region" description="Low complexity" evidence="1">
    <location>
        <begin position="201"/>
        <end position="212"/>
    </location>
</feature>
<evidence type="ECO:0000313" key="3">
    <source>
        <dbReference type="EMBL" id="MFC7015168.1"/>
    </source>
</evidence>
<gene>
    <name evidence="3" type="ORF">ACFQMH_26370</name>
</gene>
<feature type="region of interest" description="Disordered" evidence="1">
    <location>
        <begin position="184"/>
        <end position="212"/>
    </location>
</feature>
<comment type="caution">
    <text evidence="3">The sequence shown here is derived from an EMBL/GenBank/DDBJ whole genome shotgun (WGS) entry which is preliminary data.</text>
</comment>
<sequence length="212" mass="21798">MTPSPATGAAPAVRPVRRRVRRVLPLLLATAFPLSACGIPETGVVEAGEPATGVQDPAGATAAARNPSPAVPVDAVPLYFVMDGSLVSVTRPVQGSAEPVSAVLMVFKGPTVQEREDGLATELPRVRTTPTIRIDGGTVSIELPPDLGALNDTAIDQLACTAAAARLHQDPDLAVAQVTVEQPDGRLAGRSSDNCPDLRAARATVTVPPAPR</sequence>
<feature type="signal peptide" evidence="2">
    <location>
        <begin position="1"/>
        <end position="36"/>
    </location>
</feature>
<dbReference type="RefSeq" id="WP_189873752.1">
    <property type="nucleotide sequence ID" value="NZ_BMWA01000013.1"/>
</dbReference>
<organism evidence="3 4">
    <name type="scientific">Streptomyces viridiviolaceus</name>
    <dbReference type="NCBI Taxonomy" id="68282"/>
    <lineage>
        <taxon>Bacteria</taxon>
        <taxon>Bacillati</taxon>
        <taxon>Actinomycetota</taxon>
        <taxon>Actinomycetes</taxon>
        <taxon>Kitasatosporales</taxon>
        <taxon>Streptomycetaceae</taxon>
        <taxon>Streptomyces</taxon>
    </lineage>
</organism>
<accession>A0ABW2E7X5</accession>
<keyword evidence="2" id="KW-0732">Signal</keyword>
<name>A0ABW2E7X5_9ACTN</name>